<name>A0AAD3RS69_CRYJA</name>
<comment type="caution">
    <text evidence="1">The sequence shown here is derived from an EMBL/GenBank/DDBJ whole genome shotgun (WGS) entry which is preliminary data.</text>
</comment>
<proteinExistence type="predicted"/>
<accession>A0AAD3RS69</accession>
<evidence type="ECO:0000313" key="3">
    <source>
        <dbReference type="Proteomes" id="UP001234787"/>
    </source>
</evidence>
<protein>
    <submittedName>
        <fullName evidence="1">Uncharacterized protein</fullName>
    </submittedName>
</protein>
<reference evidence="1" key="1">
    <citation type="submission" date="2022-12" db="EMBL/GenBank/DDBJ databases">
        <title>Chromosome-Level Genome Assembly of Japanese Cedar (Cryptomeriajaponica D. Don).</title>
        <authorList>
            <person name="Fujino T."/>
            <person name="Yamaguchi K."/>
            <person name="Yokoyama T."/>
            <person name="Hamanaka T."/>
            <person name="Harazono Y."/>
            <person name="Kamada H."/>
            <person name="Kobayashi W."/>
            <person name="Ujino-Ihara T."/>
            <person name="Uchiyama K."/>
            <person name="Matsumoto A."/>
            <person name="Izuno A."/>
            <person name="Tsumura Y."/>
            <person name="Toyoda A."/>
            <person name="Shigenobu S."/>
            <person name="Moriguchi Y."/>
            <person name="Ueno S."/>
            <person name="Kasahara M."/>
        </authorList>
    </citation>
    <scope>NUCLEOTIDE SEQUENCE</scope>
</reference>
<evidence type="ECO:0000313" key="1">
    <source>
        <dbReference type="EMBL" id="GLJ59724.1"/>
    </source>
</evidence>
<gene>
    <name evidence="1" type="ORF">SUGI_1520840</name>
    <name evidence="2" type="ORF">SUGI_1522330</name>
</gene>
<dbReference type="AlphaFoldDB" id="A0AAD3RS69"/>
<dbReference type="EMBL" id="BSEH01001425">
    <property type="protein sequence ID" value="GLJ59766.1"/>
    <property type="molecule type" value="Genomic_DNA"/>
</dbReference>
<keyword evidence="3" id="KW-1185">Reference proteome</keyword>
<feature type="non-terminal residue" evidence="1">
    <location>
        <position position="29"/>
    </location>
</feature>
<dbReference type="Proteomes" id="UP001234787">
    <property type="component" value="Unassembled WGS sequence"/>
</dbReference>
<evidence type="ECO:0000313" key="2">
    <source>
        <dbReference type="EMBL" id="GLJ59766.1"/>
    </source>
</evidence>
<sequence length="29" mass="3301">MANTETQQSLSSLLCTDERDFLIRNNGDQ</sequence>
<dbReference type="EMBL" id="BSEH01001301">
    <property type="protein sequence ID" value="GLJ59724.1"/>
    <property type="molecule type" value="Genomic_DNA"/>
</dbReference>
<organism evidence="1 3">
    <name type="scientific">Cryptomeria japonica</name>
    <name type="common">Japanese cedar</name>
    <name type="synonym">Cupressus japonica</name>
    <dbReference type="NCBI Taxonomy" id="3369"/>
    <lineage>
        <taxon>Eukaryota</taxon>
        <taxon>Viridiplantae</taxon>
        <taxon>Streptophyta</taxon>
        <taxon>Embryophyta</taxon>
        <taxon>Tracheophyta</taxon>
        <taxon>Spermatophyta</taxon>
        <taxon>Pinopsida</taxon>
        <taxon>Pinidae</taxon>
        <taxon>Conifers II</taxon>
        <taxon>Cupressales</taxon>
        <taxon>Cupressaceae</taxon>
        <taxon>Cryptomeria</taxon>
    </lineage>
</organism>